<proteinExistence type="predicted"/>
<name>A0A2R6A7E8_9ARCH</name>
<dbReference type="AlphaFoldDB" id="A0A2R6A7E8"/>
<feature type="compositionally biased region" description="Basic residues" evidence="1">
    <location>
        <begin position="72"/>
        <end position="86"/>
    </location>
</feature>
<sequence>MRFVHANNAKLVKIPSKVKEKVCCNPVILTHRRAWHQVAFVIVGFKNHAYQTFGLRSSVESSGIQRPNKLLQHPRKKRSSHRSFTS</sequence>
<evidence type="ECO:0000313" key="2">
    <source>
        <dbReference type="EMBL" id="PSN82213.1"/>
    </source>
</evidence>
<reference evidence="2 3" key="1">
    <citation type="submission" date="2017-04" db="EMBL/GenBank/DDBJ databases">
        <title>Novel microbial lineages endemic to geothermal iron-oxide mats fill important gaps in the evolutionary history of Archaea.</title>
        <authorList>
            <person name="Jay Z.J."/>
            <person name="Beam J.P."/>
            <person name="Dlakic M."/>
            <person name="Rusch D.B."/>
            <person name="Kozubal M.A."/>
            <person name="Inskeep W.P."/>
        </authorList>
    </citation>
    <scope>NUCLEOTIDE SEQUENCE [LARGE SCALE GENOMIC DNA]</scope>
    <source>
        <strain evidence="2">OSP_D</strain>
    </source>
</reference>
<protein>
    <submittedName>
        <fullName evidence="2">Uncharacterized protein</fullName>
    </submittedName>
</protein>
<evidence type="ECO:0000313" key="3">
    <source>
        <dbReference type="Proteomes" id="UP000240880"/>
    </source>
</evidence>
<evidence type="ECO:0000256" key="1">
    <source>
        <dbReference type="SAM" id="MobiDB-lite"/>
    </source>
</evidence>
<accession>A0A2R6A7E8</accession>
<gene>
    <name evidence="2" type="ORF">B9Q01_08685</name>
</gene>
<organism evidence="2 3">
    <name type="scientific">Candidatus Marsarchaeota G1 archaeon OSP_D</name>
    <dbReference type="NCBI Taxonomy" id="1978155"/>
    <lineage>
        <taxon>Archaea</taxon>
        <taxon>Candidatus Marsarchaeota</taxon>
        <taxon>Candidatus Marsarchaeota group 1</taxon>
    </lineage>
</organism>
<comment type="caution">
    <text evidence="2">The sequence shown here is derived from an EMBL/GenBank/DDBJ whole genome shotgun (WGS) entry which is preliminary data.</text>
</comment>
<feature type="region of interest" description="Disordered" evidence="1">
    <location>
        <begin position="59"/>
        <end position="86"/>
    </location>
</feature>
<dbReference type="Proteomes" id="UP000240880">
    <property type="component" value="Unassembled WGS sequence"/>
</dbReference>
<dbReference type="EMBL" id="NEXC01000091">
    <property type="protein sequence ID" value="PSN82213.1"/>
    <property type="molecule type" value="Genomic_DNA"/>
</dbReference>